<dbReference type="InterPro" id="IPR011856">
    <property type="entry name" value="tRNA_endonuc-like_dom_sf"/>
</dbReference>
<dbReference type="Gene3D" id="3.40.1350.10">
    <property type="match status" value="1"/>
</dbReference>
<feature type="domain" description="tRNA intron endonuclease catalytic" evidence="4">
    <location>
        <begin position="70"/>
        <end position="149"/>
    </location>
</feature>
<dbReference type="GO" id="GO:0000379">
    <property type="term" value="P:tRNA-type intron splice site recognition and cleavage"/>
    <property type="evidence" value="ECO:0007669"/>
    <property type="project" value="TreeGrafter"/>
</dbReference>
<dbReference type="InterPro" id="IPR006677">
    <property type="entry name" value="tRNA_intron_Endonuc_cat-like"/>
</dbReference>
<evidence type="ECO:0000256" key="3">
    <source>
        <dbReference type="ARBA" id="ARBA00034031"/>
    </source>
</evidence>
<dbReference type="AlphaFoldDB" id="A0A2V3IEF5"/>
<protein>
    <recommendedName>
        <fullName evidence="2">tRNA-intron lyase</fullName>
        <ecNumber evidence="2">4.6.1.16</ecNumber>
    </recommendedName>
</protein>
<evidence type="ECO:0000256" key="1">
    <source>
        <dbReference type="ARBA" id="ARBA00008078"/>
    </source>
</evidence>
<comment type="catalytic activity">
    <reaction evidence="3">
        <text>pretRNA = a 3'-half-tRNA molecule with a 5'-OH end + a 5'-half-tRNA molecule with a 2',3'-cyclic phosphate end + an intron with a 2',3'-cyclic phosphate and a 5'-hydroxyl terminus.</text>
        <dbReference type="EC" id="4.6.1.16"/>
    </reaction>
</comment>
<dbReference type="GO" id="GO:0003676">
    <property type="term" value="F:nucleic acid binding"/>
    <property type="evidence" value="ECO:0007669"/>
    <property type="project" value="InterPro"/>
</dbReference>
<dbReference type="OrthoDB" id="10249562at2759"/>
<name>A0A2V3IEF5_9FLOR</name>
<dbReference type="STRING" id="448386.A0A2V3IEF5"/>
<evidence type="ECO:0000259" key="4">
    <source>
        <dbReference type="Pfam" id="PF01974"/>
    </source>
</evidence>
<dbReference type="SUPFAM" id="SSF53032">
    <property type="entry name" value="tRNA-intron endonuclease catalytic domain-like"/>
    <property type="match status" value="1"/>
</dbReference>
<dbReference type="InterPro" id="IPR006676">
    <property type="entry name" value="tRNA_splic"/>
</dbReference>
<dbReference type="InterPro" id="IPR036167">
    <property type="entry name" value="tRNA_intron_Endo_cat-like_sf"/>
</dbReference>
<dbReference type="PANTHER" id="PTHR21227:SF0">
    <property type="entry name" value="TRNA-SPLICING ENDONUCLEASE SUBUNIT SEN2"/>
    <property type="match status" value="1"/>
</dbReference>
<dbReference type="CDD" id="cd22363">
    <property type="entry name" value="tRNA-intron_lyase_C"/>
    <property type="match status" value="1"/>
</dbReference>
<dbReference type="Proteomes" id="UP000247409">
    <property type="component" value="Unassembled WGS sequence"/>
</dbReference>
<evidence type="ECO:0000313" key="5">
    <source>
        <dbReference type="EMBL" id="PXF40432.1"/>
    </source>
</evidence>
<comment type="similarity">
    <text evidence="1">Belongs to the tRNA-intron endonuclease family.</text>
</comment>
<evidence type="ECO:0000256" key="2">
    <source>
        <dbReference type="ARBA" id="ARBA00012573"/>
    </source>
</evidence>
<keyword evidence="6" id="KW-1185">Reference proteome</keyword>
<dbReference type="Pfam" id="PF01974">
    <property type="entry name" value="tRNA_int_endo"/>
    <property type="match status" value="1"/>
</dbReference>
<keyword evidence="5" id="KW-0540">Nuclease</keyword>
<dbReference type="GO" id="GO:0000213">
    <property type="term" value="F:tRNA-intron lyase activity"/>
    <property type="evidence" value="ECO:0007669"/>
    <property type="project" value="UniProtKB-EC"/>
</dbReference>
<accession>A0A2V3IEF5</accession>
<evidence type="ECO:0000313" key="6">
    <source>
        <dbReference type="Proteomes" id="UP000247409"/>
    </source>
</evidence>
<comment type="caution">
    <text evidence="5">The sequence shown here is derived from an EMBL/GenBank/DDBJ whole genome shotgun (WGS) entry which is preliminary data.</text>
</comment>
<keyword evidence="5" id="KW-0378">Hydrolase</keyword>
<dbReference type="GO" id="GO:0005737">
    <property type="term" value="C:cytoplasm"/>
    <property type="evidence" value="ECO:0007669"/>
    <property type="project" value="TreeGrafter"/>
</dbReference>
<gene>
    <name evidence="5" type="ORF">BWQ96_09860</name>
</gene>
<sequence length="182" mass="20397">MRQLLALQPAAAAAAGEAAQSRVDVEHLQLPLVDAFYLAFVTRQIVISDAAADAAAAWRLFCARCARFPLLFVAYARYRAAGWLPKSGLKYGVHWVLYPTKRYAHTHAPYCVVFHFSNRPNDARLDSSWIALQNRLRLVNNVAKTLVIARLHVAEPLDLAASISRTFDAVRLTELTIDRWLP</sequence>
<dbReference type="GO" id="GO:0000214">
    <property type="term" value="C:tRNA-intron endonuclease complex"/>
    <property type="evidence" value="ECO:0007669"/>
    <property type="project" value="TreeGrafter"/>
</dbReference>
<proteinExistence type="inferred from homology"/>
<reference evidence="5 6" key="1">
    <citation type="journal article" date="2018" name="Mol. Biol. Evol.">
        <title>Analysis of the draft genome of the red seaweed Gracilariopsis chorda provides insights into genome size evolution in Rhodophyta.</title>
        <authorList>
            <person name="Lee J."/>
            <person name="Yang E.C."/>
            <person name="Graf L."/>
            <person name="Yang J.H."/>
            <person name="Qiu H."/>
            <person name="Zel Zion U."/>
            <person name="Chan C.X."/>
            <person name="Stephens T.G."/>
            <person name="Weber A.P.M."/>
            <person name="Boo G.H."/>
            <person name="Boo S.M."/>
            <person name="Kim K.M."/>
            <person name="Shin Y."/>
            <person name="Jung M."/>
            <person name="Lee S.J."/>
            <person name="Yim H.S."/>
            <person name="Lee J.H."/>
            <person name="Bhattacharya D."/>
            <person name="Yoon H.S."/>
        </authorList>
    </citation>
    <scope>NUCLEOTIDE SEQUENCE [LARGE SCALE GENOMIC DNA]</scope>
    <source>
        <strain evidence="5 6">SKKU-2015</strain>
        <tissue evidence="5">Whole body</tissue>
    </source>
</reference>
<dbReference type="PANTHER" id="PTHR21227">
    <property type="entry name" value="TRNA-SPLICING ENDONUCLEASE SUBUNIT SEN2"/>
    <property type="match status" value="1"/>
</dbReference>
<dbReference type="EMBL" id="NBIV01000296">
    <property type="protein sequence ID" value="PXF40432.1"/>
    <property type="molecule type" value="Genomic_DNA"/>
</dbReference>
<keyword evidence="5" id="KW-0255">Endonuclease</keyword>
<dbReference type="EC" id="4.6.1.16" evidence="2"/>
<organism evidence="5 6">
    <name type="scientific">Gracilariopsis chorda</name>
    <dbReference type="NCBI Taxonomy" id="448386"/>
    <lineage>
        <taxon>Eukaryota</taxon>
        <taxon>Rhodophyta</taxon>
        <taxon>Florideophyceae</taxon>
        <taxon>Rhodymeniophycidae</taxon>
        <taxon>Gracilariales</taxon>
        <taxon>Gracilariaceae</taxon>
        <taxon>Gracilariopsis</taxon>
    </lineage>
</organism>